<evidence type="ECO:0000313" key="2">
    <source>
        <dbReference type="EMBL" id="QKM70994.1"/>
    </source>
</evidence>
<dbReference type="InterPro" id="IPR033458">
    <property type="entry name" value="DUF5134"/>
</dbReference>
<dbReference type="AlphaFoldDB" id="A0A7G3UKY9"/>
<protein>
    <submittedName>
        <fullName evidence="2">DUF5134 domain-containing protein</fullName>
    </submittedName>
</protein>
<keyword evidence="1" id="KW-1133">Transmembrane helix</keyword>
<dbReference type="Pfam" id="PF17197">
    <property type="entry name" value="DUF5134"/>
    <property type="match status" value="1"/>
</dbReference>
<dbReference type="Proteomes" id="UP000005940">
    <property type="component" value="Chromosome"/>
</dbReference>
<keyword evidence="1" id="KW-0472">Membrane</keyword>
<sequence length="183" mass="18041">MHGPAVSGWLLAALSAVTGAYCLARMRSCSGGARRAAGGEALMGFGMAAMAVPAAALDPPGWTWAAGAAVFGGAALPTLAAVRYGGHHLHHAVGSLAMVYMAVLMAVPPAAGHSGHGTPSPSGIPLLTGVLLVYYAVYVLRSGARLAPSAGPGPGPADGPVPELVPACRLVMGLGMLAMLIAL</sequence>
<keyword evidence="1" id="KW-0812">Transmembrane</keyword>
<proteinExistence type="predicted"/>
<organism evidence="2 3">
    <name type="scientific">Streptomyces tsukubensis (strain DSM 42081 / NBRC 108919 / NRRL 18488 / 9993)</name>
    <dbReference type="NCBI Taxonomy" id="1114943"/>
    <lineage>
        <taxon>Bacteria</taxon>
        <taxon>Bacillati</taxon>
        <taxon>Actinomycetota</taxon>
        <taxon>Actinomycetes</taxon>
        <taxon>Kitasatosporales</taxon>
        <taxon>Streptomycetaceae</taxon>
        <taxon>Streptomyces</taxon>
    </lineage>
</organism>
<evidence type="ECO:0000313" key="3">
    <source>
        <dbReference type="Proteomes" id="UP000005940"/>
    </source>
</evidence>
<name>A0A7G3UKY9_STRT9</name>
<accession>A0A7G3UKY9</accession>
<feature type="transmembrane region" description="Helical" evidence="1">
    <location>
        <begin position="62"/>
        <end position="82"/>
    </location>
</feature>
<gene>
    <name evidence="2" type="ORF">STSU_031530</name>
</gene>
<feature type="transmembrane region" description="Helical" evidence="1">
    <location>
        <begin position="123"/>
        <end position="140"/>
    </location>
</feature>
<dbReference type="EMBL" id="CP029159">
    <property type="protein sequence ID" value="QKM70994.1"/>
    <property type="molecule type" value="Genomic_DNA"/>
</dbReference>
<dbReference type="RefSeq" id="WP_130585242.1">
    <property type="nucleotide sequence ID" value="NZ_CP029159.1"/>
</dbReference>
<evidence type="ECO:0000256" key="1">
    <source>
        <dbReference type="SAM" id="Phobius"/>
    </source>
</evidence>
<feature type="transmembrane region" description="Helical" evidence="1">
    <location>
        <begin position="89"/>
        <end position="111"/>
    </location>
</feature>
<keyword evidence="3" id="KW-1185">Reference proteome</keyword>
<feature type="transmembrane region" description="Helical" evidence="1">
    <location>
        <begin position="6"/>
        <end position="24"/>
    </location>
</feature>
<reference evidence="2 3" key="1">
    <citation type="journal article" date="2012" name="J. Bacteriol.">
        <title>Draft genome of Streptomyces tsukubaensis NRRL 18488, the producer of the clinically important immunosuppressant tacrolimus (FK506).</title>
        <authorList>
            <person name="Barreiro C."/>
            <person name="Prieto C."/>
            <person name="Sola-Landa A."/>
            <person name="Solera E."/>
            <person name="Martinez-Castro M."/>
            <person name="Perez-Redondo R."/>
            <person name="Garcia-Estrada C."/>
            <person name="Aparicio J.F."/>
            <person name="Fernandez-Martinez L.T."/>
            <person name="Santos-Aberturas J."/>
            <person name="Salehi-Najafabadi Z."/>
            <person name="Rodriguez-Garcia A."/>
            <person name="Tauch A."/>
            <person name="Martin J.F."/>
        </authorList>
    </citation>
    <scope>NUCLEOTIDE SEQUENCE [LARGE SCALE GENOMIC DNA]</scope>
    <source>
        <strain evidence="3">DSM 42081 / NBRC 108919 / NRRL 18488 / 9993</strain>
    </source>
</reference>
<feature type="transmembrane region" description="Helical" evidence="1">
    <location>
        <begin position="36"/>
        <end position="56"/>
    </location>
</feature>